<feature type="transmembrane region" description="Helical" evidence="1">
    <location>
        <begin position="211"/>
        <end position="234"/>
    </location>
</feature>
<comment type="caution">
    <text evidence="2">The sequence shown here is derived from an EMBL/GenBank/DDBJ whole genome shotgun (WGS) entry which is preliminary data.</text>
</comment>
<dbReference type="InterPro" id="IPR007813">
    <property type="entry name" value="PilN"/>
</dbReference>
<evidence type="ECO:0000256" key="1">
    <source>
        <dbReference type="SAM" id="Phobius"/>
    </source>
</evidence>
<dbReference type="Gene3D" id="3.30.420.380">
    <property type="match status" value="1"/>
</dbReference>
<organism evidence="2 3">
    <name type="scientific">Thiorhodococcus minor</name>
    <dbReference type="NCBI Taxonomy" id="57489"/>
    <lineage>
        <taxon>Bacteria</taxon>
        <taxon>Pseudomonadati</taxon>
        <taxon>Pseudomonadota</taxon>
        <taxon>Gammaproteobacteria</taxon>
        <taxon>Chromatiales</taxon>
        <taxon>Chromatiaceae</taxon>
        <taxon>Thiorhodococcus</taxon>
    </lineage>
</organism>
<dbReference type="PANTHER" id="PTHR40278">
    <property type="entry name" value="DNA UTILIZATION PROTEIN HOFN"/>
    <property type="match status" value="1"/>
</dbReference>
<keyword evidence="1" id="KW-0472">Membrane</keyword>
<evidence type="ECO:0000313" key="2">
    <source>
        <dbReference type="EMBL" id="NEV61285.1"/>
    </source>
</evidence>
<keyword evidence="1" id="KW-0812">Transmembrane</keyword>
<name>A0A6M0JYW4_9GAMM</name>
<keyword evidence="1" id="KW-1133">Transmembrane helix</keyword>
<dbReference type="EMBL" id="JAAIJQ010000010">
    <property type="protein sequence ID" value="NEV61285.1"/>
    <property type="molecule type" value="Genomic_DNA"/>
</dbReference>
<reference evidence="2 3" key="1">
    <citation type="submission" date="2020-02" db="EMBL/GenBank/DDBJ databases">
        <title>Genome sequences of Thiorhodococcus mannitoliphagus and Thiorhodococcus minor, purple sulfur photosynthetic bacteria in the gammaproteobacterial family, Chromatiaceae.</title>
        <authorList>
            <person name="Aviles F.A."/>
            <person name="Meyer T.E."/>
            <person name="Kyndt J.A."/>
        </authorList>
    </citation>
    <scope>NUCLEOTIDE SEQUENCE [LARGE SCALE GENOMIC DNA]</scope>
    <source>
        <strain evidence="2 3">DSM 11518</strain>
    </source>
</reference>
<dbReference type="Proteomes" id="UP000483379">
    <property type="component" value="Unassembled WGS sequence"/>
</dbReference>
<sequence>MTLTERIDDFLNRIWLHSSLRGQTEEAKALVLGCLPPSVRQALARRHPVLVVNASDERALLELLTGTESEPVGEVDLHHSLALPSDVAETHKGQSLSVELRLPEGAVLTRSVSFPAQVRANAGQVIHYELDRLTPFQPKEVFFDFAPQPAPKNASRLVLDLAVCRRDWIEPWIERMKALGAPIDRISWPGAWPGANLLPPEHRQARRRFRLGLNAVLTLVAAVLLIAVLLTPLWQKQQLATALDLELSEARRQAIAVDELRQELERAKKGSTLVLEKKLEQPPILELLRELTDRLPEDTWIQNLEVNGEDVDLRGESGQATALIALLEQAPGIEGVSFRSPVTQIARTGKERFNISFRYVRQREE</sequence>
<accession>A0A6M0JYW4</accession>
<dbReference type="RefSeq" id="WP_164451355.1">
    <property type="nucleotide sequence ID" value="NZ_JAAIJQ010000010.1"/>
</dbReference>
<dbReference type="InterPro" id="IPR052534">
    <property type="entry name" value="Extracell_DNA_Util/SecSys_Comp"/>
</dbReference>
<protein>
    <submittedName>
        <fullName evidence="2">Fimbrial assembly protein</fullName>
    </submittedName>
</protein>
<proteinExistence type="predicted"/>
<gene>
    <name evidence="2" type="ORF">G3446_05100</name>
</gene>
<dbReference type="InterPro" id="IPR043129">
    <property type="entry name" value="ATPase_NBD"/>
</dbReference>
<dbReference type="AlphaFoldDB" id="A0A6M0JYW4"/>
<keyword evidence="3" id="KW-1185">Reference proteome</keyword>
<dbReference type="SUPFAM" id="SSF53067">
    <property type="entry name" value="Actin-like ATPase domain"/>
    <property type="match status" value="1"/>
</dbReference>
<evidence type="ECO:0000313" key="3">
    <source>
        <dbReference type="Proteomes" id="UP000483379"/>
    </source>
</evidence>
<dbReference type="Pfam" id="PF05137">
    <property type="entry name" value="PilN"/>
    <property type="match status" value="1"/>
</dbReference>
<dbReference type="PANTHER" id="PTHR40278:SF1">
    <property type="entry name" value="DNA UTILIZATION PROTEIN HOFN"/>
    <property type="match status" value="1"/>
</dbReference>